<sequence length="192" mass="22865">MRRVKLATNDIDEEVVHRNYFVVRDKGFRDKKFNYIHNWEIRQFKVSFFNYQGELVWTDEMKREYCMKMMHSMPYLPMPDKNMEIIYYKGIFRDMHLFANVLGGQFFLTSFGDVQYSYKISGDIYFSVLPLSALNDEIDIESHLPSSEGSILRGTHCYYVGFEGANNRFMVVDIDLDKMFPEAADWIKKMMN</sequence>
<protein>
    <submittedName>
        <fullName evidence="1">Uncharacterized protein</fullName>
    </submittedName>
</protein>
<organism evidence="1 2">
    <name type="scientific">Bacteroides faecichinchillae</name>
    <dbReference type="NCBI Taxonomy" id="871325"/>
    <lineage>
        <taxon>Bacteria</taxon>
        <taxon>Pseudomonadati</taxon>
        <taxon>Bacteroidota</taxon>
        <taxon>Bacteroidia</taxon>
        <taxon>Bacteroidales</taxon>
        <taxon>Bacteroidaceae</taxon>
        <taxon>Bacteroides</taxon>
    </lineage>
</organism>
<dbReference type="OrthoDB" id="1084158at2"/>
<evidence type="ECO:0000313" key="1">
    <source>
        <dbReference type="EMBL" id="SHF15724.1"/>
    </source>
</evidence>
<reference evidence="1 2" key="1">
    <citation type="submission" date="2016-11" db="EMBL/GenBank/DDBJ databases">
        <authorList>
            <person name="Jaros S."/>
            <person name="Januszkiewicz K."/>
            <person name="Wedrychowicz H."/>
        </authorList>
    </citation>
    <scope>NUCLEOTIDE SEQUENCE [LARGE SCALE GENOMIC DNA]</scope>
    <source>
        <strain evidence="1 2">DSM 26883</strain>
    </source>
</reference>
<name>A0A1M4ZCE8_9BACE</name>
<dbReference type="EMBL" id="FQVD01000012">
    <property type="protein sequence ID" value="SHF15724.1"/>
    <property type="molecule type" value="Genomic_DNA"/>
</dbReference>
<dbReference type="RefSeq" id="WP_025074608.1">
    <property type="nucleotide sequence ID" value="NZ_FQVD01000012.1"/>
</dbReference>
<proteinExistence type="predicted"/>
<dbReference type="Proteomes" id="UP000184436">
    <property type="component" value="Unassembled WGS sequence"/>
</dbReference>
<dbReference type="STRING" id="871325.SAMN05444349_11262"/>
<gene>
    <name evidence="1" type="ORF">SAMN05444349_11262</name>
</gene>
<accession>A0A1M4ZCE8</accession>
<keyword evidence="2" id="KW-1185">Reference proteome</keyword>
<dbReference type="AlphaFoldDB" id="A0A1M4ZCE8"/>
<evidence type="ECO:0000313" key="2">
    <source>
        <dbReference type="Proteomes" id="UP000184436"/>
    </source>
</evidence>